<dbReference type="InterPro" id="IPR050633">
    <property type="entry name" value="Neuropilin_MCO_CoagFactor"/>
</dbReference>
<dbReference type="Pfam" id="PF00754">
    <property type="entry name" value="F5_F8_type_C"/>
    <property type="match status" value="1"/>
</dbReference>
<name>A0ABN7SYL0_OIKDI</name>
<evidence type="ECO:0000313" key="10">
    <source>
        <dbReference type="Proteomes" id="UP001158576"/>
    </source>
</evidence>
<feature type="compositionally biased region" description="Pro residues" evidence="7">
    <location>
        <begin position="204"/>
        <end position="216"/>
    </location>
</feature>
<feature type="compositionally biased region" description="Basic and acidic residues" evidence="7">
    <location>
        <begin position="141"/>
        <end position="151"/>
    </location>
</feature>
<organism evidence="9 10">
    <name type="scientific">Oikopleura dioica</name>
    <name type="common">Tunicate</name>
    <dbReference type="NCBI Taxonomy" id="34765"/>
    <lineage>
        <taxon>Eukaryota</taxon>
        <taxon>Metazoa</taxon>
        <taxon>Chordata</taxon>
        <taxon>Tunicata</taxon>
        <taxon>Appendicularia</taxon>
        <taxon>Copelata</taxon>
        <taxon>Oikopleuridae</taxon>
        <taxon>Oikopleura</taxon>
    </lineage>
</organism>
<evidence type="ECO:0000256" key="4">
    <source>
        <dbReference type="ARBA" id="ARBA00022889"/>
    </source>
</evidence>
<dbReference type="EMBL" id="OU015567">
    <property type="protein sequence ID" value="CAG5109847.1"/>
    <property type="molecule type" value="Genomic_DNA"/>
</dbReference>
<dbReference type="PANTHER" id="PTHR46806:SF5">
    <property type="entry name" value="F5_8 TYPE C DOMAIN-CONTAINING PROTEIN"/>
    <property type="match status" value="1"/>
</dbReference>
<protein>
    <submittedName>
        <fullName evidence="9">Oidioi.mRNA.OKI2018_I69.chr2.g4328.t1.cds</fullName>
    </submittedName>
</protein>
<dbReference type="SUPFAM" id="SSF49785">
    <property type="entry name" value="Galactose-binding domain-like"/>
    <property type="match status" value="1"/>
</dbReference>
<keyword evidence="4" id="KW-0130">Cell adhesion</keyword>
<dbReference type="Proteomes" id="UP001158576">
    <property type="component" value="Chromosome 2"/>
</dbReference>
<feature type="compositionally biased region" description="Basic and acidic residues" evidence="7">
    <location>
        <begin position="219"/>
        <end position="228"/>
    </location>
</feature>
<evidence type="ECO:0000313" key="9">
    <source>
        <dbReference type="EMBL" id="CAG5109847.1"/>
    </source>
</evidence>
<evidence type="ECO:0000256" key="1">
    <source>
        <dbReference type="ARBA" id="ARBA00004184"/>
    </source>
</evidence>
<evidence type="ECO:0000256" key="6">
    <source>
        <dbReference type="ARBA" id="ARBA00023157"/>
    </source>
</evidence>
<feature type="region of interest" description="Disordered" evidence="7">
    <location>
        <begin position="129"/>
        <end position="244"/>
    </location>
</feature>
<dbReference type="InterPro" id="IPR000421">
    <property type="entry name" value="FA58C"/>
</dbReference>
<dbReference type="Gene3D" id="2.60.120.260">
    <property type="entry name" value="Galactose-binding domain-like"/>
    <property type="match status" value="1"/>
</dbReference>
<keyword evidence="3" id="KW-0964">Secreted</keyword>
<evidence type="ECO:0000256" key="3">
    <source>
        <dbReference type="ARBA" id="ARBA00022525"/>
    </source>
</evidence>
<dbReference type="InterPro" id="IPR008979">
    <property type="entry name" value="Galactose-bd-like_sf"/>
</dbReference>
<gene>
    <name evidence="9" type="ORF">OKIOD_LOCUS13093</name>
</gene>
<proteinExistence type="predicted"/>
<comment type="subcellular location">
    <subcellularLocation>
        <location evidence="1">Endomembrane system</location>
        <topology evidence="1">Peripheral membrane protein</topology>
    </subcellularLocation>
    <subcellularLocation>
        <location evidence="2">Secreted</location>
    </subcellularLocation>
</comment>
<dbReference type="PANTHER" id="PTHR46806">
    <property type="entry name" value="F5/8 TYPE C DOMAIN-CONTAINING PROTEIN"/>
    <property type="match status" value="1"/>
</dbReference>
<dbReference type="SMART" id="SM00231">
    <property type="entry name" value="FA58C"/>
    <property type="match status" value="1"/>
</dbReference>
<feature type="compositionally biased region" description="Acidic residues" evidence="7">
    <location>
        <begin position="160"/>
        <end position="171"/>
    </location>
</feature>
<feature type="domain" description="F5/8 type C" evidence="8">
    <location>
        <begin position="248"/>
        <end position="410"/>
    </location>
</feature>
<dbReference type="CDD" id="cd00057">
    <property type="entry name" value="FA58C"/>
    <property type="match status" value="1"/>
</dbReference>
<evidence type="ECO:0000259" key="8">
    <source>
        <dbReference type="PROSITE" id="PS50022"/>
    </source>
</evidence>
<accession>A0ABN7SYL0</accession>
<feature type="compositionally biased region" description="Basic and acidic residues" evidence="7">
    <location>
        <begin position="172"/>
        <end position="200"/>
    </location>
</feature>
<keyword evidence="10" id="KW-1185">Reference proteome</keyword>
<evidence type="ECO:0000256" key="7">
    <source>
        <dbReference type="SAM" id="MobiDB-lite"/>
    </source>
</evidence>
<evidence type="ECO:0000256" key="2">
    <source>
        <dbReference type="ARBA" id="ARBA00004613"/>
    </source>
</evidence>
<reference evidence="9 10" key="1">
    <citation type="submission" date="2021-04" db="EMBL/GenBank/DDBJ databases">
        <authorList>
            <person name="Bliznina A."/>
        </authorList>
    </citation>
    <scope>NUCLEOTIDE SEQUENCE [LARGE SCALE GENOMIC DNA]</scope>
</reference>
<keyword evidence="6" id="KW-1015">Disulfide bond</keyword>
<sequence length="410" mass="46820">MTENIEDSNDYAAQLMANLFSKHARKGDIEVPKFDEFLDEKPSDGKIQIEIRRPRGNKETEFVDAKMPKVLLFQSCPFFLFLKKRFIRARKMPFFNVSREKINEIEKFSVQKNVPDSRASRAEKMAELRSKVMSGGYGKAPQEDYSNKNSRENISSPESSDTETENEELEEKTDPVLKNDEIEQKEQLEQNSSEKTRLHAPEPIIEPEPAPEPEPVFEPVREPEEPRRAVIAPPKPPSPTPLKSDKIELPPNPAGLENSQIADEAITCSGFLSESVPCFPYYARLNSDKCWVSDQAPGSKTFLQIDLGSDKSISHVATQGQAPHMQGLQNTVNRWVTAFYVQYSNDGQKWKLYKARLERQYMTTFVGNSEHSDIKINTFQPPIESRFIRIVPTKTFRNLPAALRCELYLS</sequence>
<dbReference type="PROSITE" id="PS50022">
    <property type="entry name" value="FA58C_3"/>
    <property type="match status" value="1"/>
</dbReference>
<keyword evidence="5" id="KW-0472">Membrane</keyword>
<evidence type="ECO:0000256" key="5">
    <source>
        <dbReference type="ARBA" id="ARBA00023136"/>
    </source>
</evidence>